<dbReference type="PROSITE" id="PS51444">
    <property type="entry name" value="FH2"/>
    <property type="match status" value="1"/>
</dbReference>
<dbReference type="InterPro" id="IPR015425">
    <property type="entry name" value="FH2_Formin"/>
</dbReference>
<sequence length="939" mass="102467">MILEQMGVRGVACFIVLILLPLALASPGDESLHNLIRSPVFNQDMAQLLWTNCGLELNHVKEAIENLKLYPKPSDSITISMFFEKTNIQIATQVLDPLIKQTLLNCLRKMNLMILESGEEKSSRNWLLKYVDSFFYKSYAHRRRKLIQDSAPSPSPVPAVESPSFSPTPSVSGDRFPGSAVPGKFFPTDFNGSTSQPVAGEPSSNPNMNEQSKKKNSNHKTVVIAVAVTAAVTFVIVAVLFYCYYRVCGTRPRAGQNDEGPLLRLSLSNYSIDSPDKSYASENSINKHMPGNLSFNNSSYYIDSGVHGTTKLGTPLKTASSVPMTTYEESSPKYPSSLKPPPGKFVTTDLPPPKHPSEAAASELLPNKRAPHPPLPPIKGAPAPPPPPGKGPPPPPLLPPSQGFFSVPQNSHPGGPTPPPPPPPSAIKTGPPPPPPPVGGVPPPRPPTLGLRPPRPSTHGPHHPSSSASSEGDEAGAPKAKLKPFFWDKVLANPDHSMVWHQIKSGSFQFDEEMIESLFGAPAGKNKETRTDASPQGPLTQYVQIIDPKKAQNLSILLKALNVTTEEVCDALQEVESGIELPSELLETLLKMAPTTEEELKLRLYTGDVSRLGTAERFLKVLVEIPFAFKRLESLVFMSTLHEEAGIVKEAFTTLEAACTDLKRSRLFLKLLEAVLKTGNRMNDGTFRGGAQAFKLDTLLKLSDVKGTDGKTTLLHFVVQEIIRSEGVRAARVARESRGIKSGDLETSSHDLESHYRSLGLQVVSGLADELENIKKAASIDADSLTGTVAKLGRGLIKAKDFLNSDMKKIDEENRFHQVLKSFVQNAEVDVMWLLEEEKRITALVKSTADYFHGNAGKDEGLRLFVIVRDFLLILSKSCKEVKDAEKKMSKATRKEEPVVAPSSETRQGPSADPRERLFPAIRGRRMSNSSSSSDEDSS</sequence>
<evidence type="ECO:0000313" key="8">
    <source>
        <dbReference type="Proteomes" id="UP001237642"/>
    </source>
</evidence>
<feature type="compositionally biased region" description="Low complexity" evidence="3">
    <location>
        <begin position="158"/>
        <end position="167"/>
    </location>
</feature>
<evidence type="ECO:0000256" key="5">
    <source>
        <dbReference type="SAM" id="SignalP"/>
    </source>
</evidence>
<comment type="caution">
    <text evidence="7">The sequence shown here is derived from an EMBL/GenBank/DDBJ whole genome shotgun (WGS) entry which is preliminary data.</text>
</comment>
<feature type="compositionally biased region" description="Low complexity" evidence="3">
    <location>
        <begin position="327"/>
        <end position="337"/>
    </location>
</feature>
<feature type="chain" id="PRO_5041958379" description="Formin-like protein" evidence="5">
    <location>
        <begin position="26"/>
        <end position="939"/>
    </location>
</feature>
<feature type="region of interest" description="Disordered" evidence="3">
    <location>
        <begin position="149"/>
        <end position="175"/>
    </location>
</feature>
<dbReference type="PANTHER" id="PTHR23213">
    <property type="entry name" value="FORMIN-RELATED"/>
    <property type="match status" value="1"/>
</dbReference>
<feature type="compositionally biased region" description="Pro residues" evidence="3">
    <location>
        <begin position="415"/>
        <end position="447"/>
    </location>
</feature>
<dbReference type="Gene3D" id="1.20.58.2220">
    <property type="entry name" value="Formin, FH2 domain"/>
    <property type="match status" value="1"/>
</dbReference>
<keyword evidence="8" id="KW-1185">Reference proteome</keyword>
<feature type="compositionally biased region" description="Polar residues" evidence="3">
    <location>
        <begin position="403"/>
        <end position="412"/>
    </location>
</feature>
<protein>
    <recommendedName>
        <fullName evidence="2">Formin-like protein</fullName>
    </recommendedName>
</protein>
<feature type="compositionally biased region" description="Polar residues" evidence="3">
    <location>
        <begin position="192"/>
        <end position="210"/>
    </location>
</feature>
<dbReference type="SUPFAM" id="SSF101447">
    <property type="entry name" value="Formin homology 2 domain (FH2 domain)"/>
    <property type="match status" value="1"/>
</dbReference>
<dbReference type="Proteomes" id="UP001237642">
    <property type="component" value="Unassembled WGS sequence"/>
</dbReference>
<feature type="signal peptide" evidence="5">
    <location>
        <begin position="1"/>
        <end position="25"/>
    </location>
</feature>
<evidence type="ECO:0000313" key="7">
    <source>
        <dbReference type="EMBL" id="KAK1391207.1"/>
    </source>
</evidence>
<evidence type="ECO:0000259" key="6">
    <source>
        <dbReference type="PROSITE" id="PS51444"/>
    </source>
</evidence>
<evidence type="ECO:0000256" key="4">
    <source>
        <dbReference type="SAM" id="Phobius"/>
    </source>
</evidence>
<keyword evidence="4" id="KW-0472">Membrane</keyword>
<dbReference type="InterPro" id="IPR027643">
    <property type="entry name" value="Formin-like_plant"/>
</dbReference>
<dbReference type="Pfam" id="PF02181">
    <property type="entry name" value="FH2"/>
    <property type="match status" value="1"/>
</dbReference>
<reference evidence="7" key="1">
    <citation type="submission" date="2023-02" db="EMBL/GenBank/DDBJ databases">
        <title>Genome of toxic invasive species Heracleum sosnowskyi carries increased number of genes despite the absence of recent whole-genome duplications.</title>
        <authorList>
            <person name="Schelkunov M."/>
            <person name="Shtratnikova V."/>
            <person name="Makarenko M."/>
            <person name="Klepikova A."/>
            <person name="Omelchenko D."/>
            <person name="Novikova G."/>
            <person name="Obukhova E."/>
            <person name="Bogdanov V."/>
            <person name="Penin A."/>
            <person name="Logacheva M."/>
        </authorList>
    </citation>
    <scope>NUCLEOTIDE SEQUENCE</scope>
    <source>
        <strain evidence="7">Hsosn_3</strain>
        <tissue evidence="7">Leaf</tissue>
    </source>
</reference>
<dbReference type="EMBL" id="JAUIZM010000003">
    <property type="protein sequence ID" value="KAK1391207.1"/>
    <property type="molecule type" value="Genomic_DNA"/>
</dbReference>
<comment type="similarity">
    <text evidence="1">Belongs to the formin-like family. Class-I subfamily.</text>
</comment>
<dbReference type="SMART" id="SM00498">
    <property type="entry name" value="FH2"/>
    <property type="match status" value="1"/>
</dbReference>
<keyword evidence="4" id="KW-1133">Transmembrane helix</keyword>
<feature type="region of interest" description="Disordered" evidence="3">
    <location>
        <begin position="886"/>
        <end position="939"/>
    </location>
</feature>
<reference evidence="7" key="2">
    <citation type="submission" date="2023-05" db="EMBL/GenBank/DDBJ databases">
        <authorList>
            <person name="Schelkunov M.I."/>
        </authorList>
    </citation>
    <scope>NUCLEOTIDE SEQUENCE</scope>
    <source>
        <strain evidence="7">Hsosn_3</strain>
        <tissue evidence="7">Leaf</tissue>
    </source>
</reference>
<feature type="compositionally biased region" description="Basic and acidic residues" evidence="3">
    <location>
        <begin position="886"/>
        <end position="898"/>
    </location>
</feature>
<feature type="compositionally biased region" description="Low complexity" evidence="3">
    <location>
        <begin position="448"/>
        <end position="478"/>
    </location>
</feature>
<dbReference type="AlphaFoldDB" id="A0AAD8IS96"/>
<gene>
    <name evidence="7" type="ORF">POM88_010263</name>
</gene>
<dbReference type="GO" id="GO:0045010">
    <property type="term" value="P:actin nucleation"/>
    <property type="evidence" value="ECO:0007669"/>
    <property type="project" value="InterPro"/>
</dbReference>
<name>A0AAD8IS96_9APIA</name>
<feature type="compositionally biased region" description="Pro residues" evidence="3">
    <location>
        <begin position="372"/>
        <end position="399"/>
    </location>
</feature>
<dbReference type="GO" id="GO:0051015">
    <property type="term" value="F:actin filament binding"/>
    <property type="evidence" value="ECO:0007669"/>
    <property type="project" value="InterPro"/>
</dbReference>
<organism evidence="7 8">
    <name type="scientific">Heracleum sosnowskyi</name>
    <dbReference type="NCBI Taxonomy" id="360622"/>
    <lineage>
        <taxon>Eukaryota</taxon>
        <taxon>Viridiplantae</taxon>
        <taxon>Streptophyta</taxon>
        <taxon>Embryophyta</taxon>
        <taxon>Tracheophyta</taxon>
        <taxon>Spermatophyta</taxon>
        <taxon>Magnoliopsida</taxon>
        <taxon>eudicotyledons</taxon>
        <taxon>Gunneridae</taxon>
        <taxon>Pentapetalae</taxon>
        <taxon>asterids</taxon>
        <taxon>campanulids</taxon>
        <taxon>Apiales</taxon>
        <taxon>Apiaceae</taxon>
        <taxon>Apioideae</taxon>
        <taxon>apioid superclade</taxon>
        <taxon>Tordylieae</taxon>
        <taxon>Tordyliinae</taxon>
        <taxon>Heracleum</taxon>
    </lineage>
</organism>
<feature type="domain" description="FH2" evidence="6">
    <location>
        <begin position="472"/>
        <end position="901"/>
    </location>
</feature>
<dbReference type="InterPro" id="IPR042201">
    <property type="entry name" value="FH2_Formin_sf"/>
</dbReference>
<proteinExistence type="inferred from homology"/>
<dbReference type="PANTHER" id="PTHR23213:SF269">
    <property type="entry name" value="FORMIN-LIKE PROTEIN 5"/>
    <property type="match status" value="1"/>
</dbReference>
<evidence type="ECO:0000256" key="1">
    <source>
        <dbReference type="ARBA" id="ARBA00025793"/>
    </source>
</evidence>
<feature type="region of interest" description="Disordered" evidence="3">
    <location>
        <begin position="311"/>
        <end position="478"/>
    </location>
</feature>
<evidence type="ECO:0000256" key="2">
    <source>
        <dbReference type="RuleBase" id="RU361260"/>
    </source>
</evidence>
<feature type="region of interest" description="Disordered" evidence="3">
    <location>
        <begin position="192"/>
        <end position="216"/>
    </location>
</feature>
<evidence type="ECO:0000256" key="3">
    <source>
        <dbReference type="SAM" id="MobiDB-lite"/>
    </source>
</evidence>
<keyword evidence="4" id="KW-0812">Transmembrane</keyword>
<keyword evidence="5" id="KW-0732">Signal</keyword>
<feature type="transmembrane region" description="Helical" evidence="4">
    <location>
        <begin position="222"/>
        <end position="245"/>
    </location>
</feature>
<accession>A0AAD8IS96</accession>